<dbReference type="SUPFAM" id="SSF48371">
    <property type="entry name" value="ARM repeat"/>
    <property type="match status" value="1"/>
</dbReference>
<dbReference type="InterPro" id="IPR012295">
    <property type="entry name" value="TBP_dom_sf"/>
</dbReference>
<dbReference type="InterPro" id="IPR037067">
    <property type="entry name" value="Coatomer_gsu_app_sf"/>
</dbReference>
<feature type="domain" description="Clathrin/coatomer adaptor adaptin-like N-terminal" evidence="14">
    <location>
        <begin position="338"/>
        <end position="856"/>
    </location>
</feature>
<proteinExistence type="inferred from homology"/>
<dbReference type="KEGG" id="ovi:T265_07584"/>
<keyword evidence="11" id="KW-0472">Membrane</keyword>
<dbReference type="PANTHER" id="PTHR10261">
    <property type="entry name" value="COATOMER SUBUNIT GAMMA"/>
    <property type="match status" value="1"/>
</dbReference>
<evidence type="ECO:0000313" key="18">
    <source>
        <dbReference type="Proteomes" id="UP000054324"/>
    </source>
</evidence>
<evidence type="ECO:0000259" key="16">
    <source>
        <dbReference type="Pfam" id="PF16381"/>
    </source>
</evidence>
<keyword evidence="8" id="KW-0931">ER-Golgi transport</keyword>
<dbReference type="InterPro" id="IPR016024">
    <property type="entry name" value="ARM-type_fold"/>
</dbReference>
<evidence type="ECO:0000256" key="13">
    <source>
        <dbReference type="SAM" id="MobiDB-lite"/>
    </source>
</evidence>
<dbReference type="FunFam" id="3.30.310.10:FF:000011">
    <property type="entry name" value="Coatomer subunit gamma"/>
    <property type="match status" value="1"/>
</dbReference>
<dbReference type="GO" id="GO:0072384">
    <property type="term" value="P:organelle transport along microtubule"/>
    <property type="evidence" value="ECO:0007669"/>
    <property type="project" value="TreeGrafter"/>
</dbReference>
<keyword evidence="5" id="KW-0813">Transport</keyword>
<evidence type="ECO:0000256" key="2">
    <source>
        <dbReference type="ARBA" id="ARBA00004347"/>
    </source>
</evidence>
<evidence type="ECO:0000256" key="9">
    <source>
        <dbReference type="ARBA" id="ARBA00022927"/>
    </source>
</evidence>
<dbReference type="CTD" id="20321763"/>
<evidence type="ECO:0000256" key="3">
    <source>
        <dbReference type="ARBA" id="ARBA00010720"/>
    </source>
</evidence>
<dbReference type="EMBL" id="KL596795">
    <property type="protein sequence ID" value="KER24856.1"/>
    <property type="molecule type" value="Genomic_DNA"/>
</dbReference>
<dbReference type="Gene3D" id="3.30.310.10">
    <property type="entry name" value="TATA-Binding Protein"/>
    <property type="match status" value="1"/>
</dbReference>
<accession>A0A074ZC17</accession>
<sequence length="1222" mass="135466">MVGRLSEDRLPDARKLGHNRSGADVRNRLPLRTNSADPKLMTKPIVVISLCALESRPKKPAASPDSSIYSTTTRLSPTKSSDALEEANITCKQRPNYVELSTLISVTAVAMHSSSSPQFLNCTDSTPSKAAFLLVDTTVARDTDNLSYKHNYSDPENNAYIQLATLIADGSGVHTNTKQVRLQPKKPYKTRHIRKLLAGFKVQSYAETSPLGAPPKSLFLGATTQRSGPHKGTFPVKPRQNAQGSRKAKACIKILINSKSARQNGSAERALRGAADDILKTDRNWFYRKTDYLMFIMSVLKKDKRDEEDGHGAVYTNPDKTMVLQEVIRLVSDVRLQARTFNESPLNPRKCVQILTKILVVIGKGEKLGKTEATEAFFAMTKLFQSNDQNLRRMVYLVIKELSTVADDVIIVTSSLTKDMTGSEAAFRGPAIRALCTITDASMVQSIERYLKQAVVDKSPAIASAVLTSAIKLMRVCPDIIRRWVNEVQEAANSSRVMVQYHALGLLYLIRKTDRLAVTKMIQKFTRSTLRSPYAYCVMLRIVSKQLDEEGIESYYFRLFLCDRNNAGLFEFLESSLRHKSEMVIYEAARAIINLRGATARELAPAVSVLQLLCSSPKPALRYAAVRTLNTVATNHPSAVTACNLDLEQLIGDSNRSIATLAITTLLKTGNENNVERLLKHVCPFMSEITDEFKIVVLESIRALAAKYPKKFSVLLNFLSGLLRDSAGYVFKKAVVSVIESIIKDIPEAKNLGLLQLCEFIEDCEHVKLTQRILHLLGREGPFLKRPRQFIRFIYNRVILESAPVKCTATTALARFGAQNAELLPSILVLLQRIMLDEDDEVRDRAAFYYHLLSSKDPSLKSAYLLADEMHLSPSGLERALLDYTHDSHAAANGPFSLATVPIASPVQPSTVPLADGTRPERTHGKALKGTGDYSVGDTRATASSTARLPEIYAEQLAAVPQLAGLGPIFKSSKPVELSEEDTEYAVRCVKHIFAKHLVLQYECTNTMQDQLLEDVRVEVEPEDSGFIVLRTVPCPTLSFNIPGNTYVLVQLPDSPEVHSTTFTNTMKFTVRDPDTDGGEVGLPDEYQLEDLSIEISDHIQKVLKGNFSLVWQELKPESEVEETYMLARHKTIKDAMLQVIDHLGLQPCDRTDQMTQEQKSSHQLLLSGVFRGGIEVLAICKFARVVPDAGTHPISGQGISLLITVRSSNQEISQVIADCIG</sequence>
<dbReference type="GO" id="GO:0000139">
    <property type="term" value="C:Golgi membrane"/>
    <property type="evidence" value="ECO:0007669"/>
    <property type="project" value="UniProtKB-SubCell"/>
</dbReference>
<keyword evidence="10" id="KW-0333">Golgi apparatus</keyword>
<dbReference type="FunFam" id="2.60.40.1480:FF:000001">
    <property type="entry name" value="Coatomer subunit gamma"/>
    <property type="match status" value="1"/>
</dbReference>
<dbReference type="GO" id="GO:0005793">
    <property type="term" value="C:endoplasmic reticulum-Golgi intermediate compartment"/>
    <property type="evidence" value="ECO:0007669"/>
    <property type="project" value="TreeGrafter"/>
</dbReference>
<keyword evidence="12" id="KW-0968">Cytoplasmic vesicle</keyword>
<keyword evidence="6" id="KW-0963">Cytoplasm</keyword>
<dbReference type="GO" id="GO:0030126">
    <property type="term" value="C:COPI vesicle coat"/>
    <property type="evidence" value="ECO:0007669"/>
    <property type="project" value="InterPro"/>
</dbReference>
<dbReference type="Gene3D" id="2.60.40.1480">
    <property type="entry name" value="Coatomer, gamma subunit, appendage domain"/>
    <property type="match status" value="1"/>
</dbReference>
<dbReference type="InterPro" id="IPR013040">
    <property type="entry name" value="Coatomer_gsu_app_Ig-like_dom"/>
</dbReference>
<feature type="compositionally biased region" description="Polar residues" evidence="13">
    <location>
        <begin position="64"/>
        <end position="81"/>
    </location>
</feature>
<feature type="region of interest" description="Disordered" evidence="13">
    <location>
        <begin position="57"/>
        <end position="81"/>
    </location>
</feature>
<evidence type="ECO:0000313" key="17">
    <source>
        <dbReference type="EMBL" id="KER24856.1"/>
    </source>
</evidence>
<name>A0A074ZC17_OPIVI</name>
<keyword evidence="7" id="KW-0677">Repeat</keyword>
<dbReference type="RefSeq" id="XP_009171405.1">
    <property type="nucleotide sequence ID" value="XM_009173141.1"/>
</dbReference>
<dbReference type="GO" id="GO:0006886">
    <property type="term" value="P:intracellular protein transport"/>
    <property type="evidence" value="ECO:0007669"/>
    <property type="project" value="InterPro"/>
</dbReference>
<evidence type="ECO:0000256" key="8">
    <source>
        <dbReference type="ARBA" id="ARBA00022892"/>
    </source>
</evidence>
<dbReference type="SUPFAM" id="SSF55711">
    <property type="entry name" value="Subdomain of clathrin and coatomer appendage domain"/>
    <property type="match status" value="1"/>
</dbReference>
<dbReference type="GeneID" id="20321763"/>
<dbReference type="GO" id="GO:0005198">
    <property type="term" value="F:structural molecule activity"/>
    <property type="evidence" value="ECO:0007669"/>
    <property type="project" value="InterPro"/>
</dbReference>
<evidence type="ECO:0000256" key="7">
    <source>
        <dbReference type="ARBA" id="ARBA00022737"/>
    </source>
</evidence>
<evidence type="ECO:0000256" key="11">
    <source>
        <dbReference type="ARBA" id="ARBA00023136"/>
    </source>
</evidence>
<evidence type="ECO:0000259" key="14">
    <source>
        <dbReference type="Pfam" id="PF01602"/>
    </source>
</evidence>
<evidence type="ECO:0008006" key="19">
    <source>
        <dbReference type="Google" id="ProtNLM"/>
    </source>
</evidence>
<dbReference type="Proteomes" id="UP000054324">
    <property type="component" value="Unassembled WGS sequence"/>
</dbReference>
<dbReference type="InterPro" id="IPR002553">
    <property type="entry name" value="Clathrin/coatomer_adapt-like_N"/>
</dbReference>
<dbReference type="GO" id="GO:0006888">
    <property type="term" value="P:endoplasmic reticulum to Golgi vesicle-mediated transport"/>
    <property type="evidence" value="ECO:0007669"/>
    <property type="project" value="TreeGrafter"/>
</dbReference>
<reference evidence="17 18" key="1">
    <citation type="submission" date="2013-11" db="EMBL/GenBank/DDBJ databases">
        <title>Opisthorchis viverrini - life in the bile duct.</title>
        <authorList>
            <person name="Young N.D."/>
            <person name="Nagarajan N."/>
            <person name="Lin S.J."/>
            <person name="Korhonen P.K."/>
            <person name="Jex A.R."/>
            <person name="Hall R.S."/>
            <person name="Safavi-Hemami H."/>
            <person name="Kaewkong W."/>
            <person name="Bertrand D."/>
            <person name="Gao S."/>
            <person name="Seet Q."/>
            <person name="Wongkham S."/>
            <person name="Teh B.T."/>
            <person name="Wongkham C."/>
            <person name="Intapan P.M."/>
            <person name="Maleewong W."/>
            <person name="Yang X."/>
            <person name="Hu M."/>
            <person name="Wang Z."/>
            <person name="Hofmann A."/>
            <person name="Sternberg P.W."/>
            <person name="Tan P."/>
            <person name="Wang J."/>
            <person name="Gasser R.B."/>
        </authorList>
    </citation>
    <scope>NUCLEOTIDE SEQUENCE [LARGE SCALE GENOMIC DNA]</scope>
</reference>
<feature type="domain" description="Coatomer gamma subunit appendage Ig-like subdomain" evidence="15">
    <location>
        <begin position="952"/>
        <end position="1094"/>
    </location>
</feature>
<evidence type="ECO:0000256" key="10">
    <source>
        <dbReference type="ARBA" id="ARBA00023034"/>
    </source>
</evidence>
<dbReference type="Pfam" id="PF16381">
    <property type="entry name" value="Coatomer_g_Cpla"/>
    <property type="match status" value="1"/>
</dbReference>
<dbReference type="STRING" id="6198.A0A074ZC17"/>
<dbReference type="Gene3D" id="1.25.10.10">
    <property type="entry name" value="Leucine-rich Repeat Variant"/>
    <property type="match status" value="1"/>
</dbReference>
<dbReference type="InterPro" id="IPR032154">
    <property type="entry name" value="Coatomer_g_Cpla"/>
</dbReference>
<keyword evidence="18" id="KW-1185">Reference proteome</keyword>
<dbReference type="InterPro" id="IPR011989">
    <property type="entry name" value="ARM-like"/>
</dbReference>
<dbReference type="OrthoDB" id="1074925at2759"/>
<feature type="domain" description="Coatomer subunit gamma C-terminal" evidence="16">
    <location>
        <begin position="1097"/>
        <end position="1221"/>
    </location>
</feature>
<dbReference type="AlphaFoldDB" id="A0A074ZC17"/>
<dbReference type="PANTHER" id="PTHR10261:SF0">
    <property type="entry name" value="COATOMER SUBUNIT GAMMA-2"/>
    <property type="match status" value="1"/>
</dbReference>
<dbReference type="Pfam" id="PF08752">
    <property type="entry name" value="COP-gamma_platf"/>
    <property type="match status" value="1"/>
</dbReference>
<dbReference type="GO" id="GO:0006891">
    <property type="term" value="P:intra-Golgi vesicle-mediated transport"/>
    <property type="evidence" value="ECO:0007669"/>
    <property type="project" value="TreeGrafter"/>
</dbReference>
<comment type="subunit">
    <text evidence="4">Oligomeric complex that consists of at least the alpha, beta, beta', gamma, delta, epsilon and zeta subunits.</text>
</comment>
<evidence type="ECO:0000256" key="6">
    <source>
        <dbReference type="ARBA" id="ARBA00022490"/>
    </source>
</evidence>
<feature type="region of interest" description="Disordered" evidence="13">
    <location>
        <begin position="1"/>
        <end position="27"/>
    </location>
</feature>
<dbReference type="SUPFAM" id="SSF49348">
    <property type="entry name" value="Clathrin adaptor appendage domain"/>
    <property type="match status" value="1"/>
</dbReference>
<comment type="subcellular location">
    <subcellularLocation>
        <location evidence="2">Cytoplasmic vesicle</location>
        <location evidence="2">COPI-coated vesicle membrane</location>
        <topology evidence="2">Peripheral membrane protein</topology>
        <orientation evidence="2">Cytoplasmic side</orientation>
    </subcellularLocation>
    <subcellularLocation>
        <location evidence="1">Golgi apparatus membrane</location>
        <topology evidence="1">Peripheral membrane protein</topology>
        <orientation evidence="1">Cytoplasmic side</orientation>
    </subcellularLocation>
</comment>
<evidence type="ECO:0000256" key="1">
    <source>
        <dbReference type="ARBA" id="ARBA00004255"/>
    </source>
</evidence>
<dbReference type="InterPro" id="IPR017106">
    <property type="entry name" value="Coatomer_gsu"/>
</dbReference>
<evidence type="ECO:0000256" key="5">
    <source>
        <dbReference type="ARBA" id="ARBA00022448"/>
    </source>
</evidence>
<keyword evidence="9" id="KW-0653">Protein transport</keyword>
<protein>
    <recommendedName>
        <fullName evidence="19">Coatomer subunit gamma</fullName>
    </recommendedName>
</protein>
<feature type="region of interest" description="Disordered" evidence="13">
    <location>
        <begin position="911"/>
        <end position="941"/>
    </location>
</feature>
<dbReference type="Pfam" id="PF01602">
    <property type="entry name" value="Adaptin_N"/>
    <property type="match status" value="1"/>
</dbReference>
<dbReference type="GO" id="GO:0005783">
    <property type="term" value="C:endoplasmic reticulum"/>
    <property type="evidence" value="ECO:0007669"/>
    <property type="project" value="TreeGrafter"/>
</dbReference>
<evidence type="ECO:0000256" key="12">
    <source>
        <dbReference type="ARBA" id="ARBA00023329"/>
    </source>
</evidence>
<dbReference type="GO" id="GO:0009306">
    <property type="term" value="P:protein secretion"/>
    <property type="evidence" value="ECO:0007669"/>
    <property type="project" value="TreeGrafter"/>
</dbReference>
<dbReference type="InterPro" id="IPR013041">
    <property type="entry name" value="Clathrin_app_Ig-like_sf"/>
</dbReference>
<dbReference type="InterPro" id="IPR009028">
    <property type="entry name" value="Coatomer/calthrin_app_sub_C"/>
</dbReference>
<comment type="similarity">
    <text evidence="3">Belongs to the COPG family.</text>
</comment>
<organism evidence="17 18">
    <name type="scientific">Opisthorchis viverrini</name>
    <name type="common">Southeast Asian liver fluke</name>
    <dbReference type="NCBI Taxonomy" id="6198"/>
    <lineage>
        <taxon>Eukaryota</taxon>
        <taxon>Metazoa</taxon>
        <taxon>Spiralia</taxon>
        <taxon>Lophotrochozoa</taxon>
        <taxon>Platyhelminthes</taxon>
        <taxon>Trematoda</taxon>
        <taxon>Digenea</taxon>
        <taxon>Opisthorchiida</taxon>
        <taxon>Opisthorchiata</taxon>
        <taxon>Opisthorchiidae</taxon>
        <taxon>Opisthorchis</taxon>
    </lineage>
</organism>
<evidence type="ECO:0000256" key="4">
    <source>
        <dbReference type="ARBA" id="ARBA00011775"/>
    </source>
</evidence>
<evidence type="ECO:0000259" key="15">
    <source>
        <dbReference type="Pfam" id="PF08752"/>
    </source>
</evidence>
<dbReference type="FunFam" id="1.25.10.10:FF:000071">
    <property type="entry name" value="Coatomer subunit gamma"/>
    <property type="match status" value="1"/>
</dbReference>
<gene>
    <name evidence="17" type="ORF">T265_07584</name>
</gene>